<keyword evidence="3" id="KW-0479">Metal-binding</keyword>
<evidence type="ECO:0000256" key="3">
    <source>
        <dbReference type="PROSITE-ProRule" id="PRU00236"/>
    </source>
</evidence>
<dbReference type="EMBL" id="JAWQEG010003294">
    <property type="protein sequence ID" value="KAK3867016.1"/>
    <property type="molecule type" value="Genomic_DNA"/>
</dbReference>
<dbReference type="GO" id="GO:0070403">
    <property type="term" value="F:NAD+ binding"/>
    <property type="evidence" value="ECO:0007669"/>
    <property type="project" value="InterPro"/>
</dbReference>
<name>A0AAE1F4S7_PETCI</name>
<keyword evidence="3" id="KW-0862">Zinc</keyword>
<feature type="binding site" evidence="3">
    <location>
        <position position="300"/>
    </location>
    <ligand>
        <name>Zn(2+)</name>
        <dbReference type="ChEBI" id="CHEBI:29105"/>
    </ligand>
</feature>
<feature type="binding site" evidence="3">
    <location>
        <position position="275"/>
    </location>
    <ligand>
        <name>Zn(2+)</name>
        <dbReference type="ChEBI" id="CHEBI:29105"/>
    </ligand>
</feature>
<feature type="domain" description="Deacetylase sirtuin-type" evidence="4">
    <location>
        <begin position="136"/>
        <end position="400"/>
    </location>
</feature>
<keyword evidence="2" id="KW-0520">NAD</keyword>
<dbReference type="PROSITE" id="PS50305">
    <property type="entry name" value="SIRTUIN"/>
    <property type="match status" value="1"/>
</dbReference>
<dbReference type="SUPFAM" id="SSF52467">
    <property type="entry name" value="DHS-like NAD/FAD-binding domain"/>
    <property type="match status" value="1"/>
</dbReference>
<dbReference type="Gene3D" id="3.40.50.1220">
    <property type="entry name" value="TPP-binding domain"/>
    <property type="match status" value="1"/>
</dbReference>
<gene>
    <name evidence="5" type="ORF">Pcinc_027485</name>
</gene>
<evidence type="ECO:0000313" key="5">
    <source>
        <dbReference type="EMBL" id="KAK3867016.1"/>
    </source>
</evidence>
<dbReference type="PANTHER" id="PTHR11085">
    <property type="entry name" value="NAD-DEPENDENT PROTEIN DEACYLASE SIRTUIN-5, MITOCHONDRIAL-RELATED"/>
    <property type="match status" value="1"/>
</dbReference>
<comment type="caution">
    <text evidence="5">The sequence shown here is derived from an EMBL/GenBank/DDBJ whole genome shotgun (WGS) entry which is preliminary data.</text>
</comment>
<dbReference type="PANTHER" id="PTHR11085:SF7">
    <property type="entry name" value="NAD-DEPENDENT PROTEIN DEACETYLASE"/>
    <property type="match status" value="1"/>
</dbReference>
<dbReference type="GO" id="GO:0005634">
    <property type="term" value="C:nucleus"/>
    <property type="evidence" value="ECO:0007669"/>
    <property type="project" value="TreeGrafter"/>
</dbReference>
<dbReference type="InterPro" id="IPR050134">
    <property type="entry name" value="NAD-dep_sirtuin_deacylases"/>
</dbReference>
<feature type="binding site" evidence="3">
    <location>
        <position position="305"/>
    </location>
    <ligand>
        <name>Zn(2+)</name>
        <dbReference type="ChEBI" id="CHEBI:29105"/>
    </ligand>
</feature>
<organism evidence="5 6">
    <name type="scientific">Petrolisthes cinctipes</name>
    <name type="common">Flat porcelain crab</name>
    <dbReference type="NCBI Taxonomy" id="88211"/>
    <lineage>
        <taxon>Eukaryota</taxon>
        <taxon>Metazoa</taxon>
        <taxon>Ecdysozoa</taxon>
        <taxon>Arthropoda</taxon>
        <taxon>Crustacea</taxon>
        <taxon>Multicrustacea</taxon>
        <taxon>Malacostraca</taxon>
        <taxon>Eumalacostraca</taxon>
        <taxon>Eucarida</taxon>
        <taxon>Decapoda</taxon>
        <taxon>Pleocyemata</taxon>
        <taxon>Anomura</taxon>
        <taxon>Galatheoidea</taxon>
        <taxon>Porcellanidae</taxon>
        <taxon>Petrolisthes</taxon>
    </lineage>
</organism>
<dbReference type="GO" id="GO:0017136">
    <property type="term" value="F:histone deacetylase activity, NAD-dependent"/>
    <property type="evidence" value="ECO:0007669"/>
    <property type="project" value="TreeGrafter"/>
</dbReference>
<dbReference type="Pfam" id="PF02146">
    <property type="entry name" value="SIR2"/>
    <property type="match status" value="1"/>
</dbReference>
<feature type="active site" description="Proton acceptor" evidence="3">
    <location>
        <position position="267"/>
    </location>
</feature>
<dbReference type="InterPro" id="IPR026590">
    <property type="entry name" value="Ssirtuin_cat_dom"/>
</dbReference>
<accession>A0AAE1F4S7</accession>
<dbReference type="InterPro" id="IPR029035">
    <property type="entry name" value="DHS-like_NAD/FAD-binding_dom"/>
</dbReference>
<proteinExistence type="predicted"/>
<dbReference type="InterPro" id="IPR026591">
    <property type="entry name" value="Sirtuin_cat_small_dom_sf"/>
</dbReference>
<evidence type="ECO:0000256" key="1">
    <source>
        <dbReference type="ARBA" id="ARBA00022679"/>
    </source>
</evidence>
<dbReference type="AlphaFoldDB" id="A0AAE1F4S7"/>
<dbReference type="GO" id="GO:0046872">
    <property type="term" value="F:metal ion binding"/>
    <property type="evidence" value="ECO:0007669"/>
    <property type="project" value="UniProtKB-KW"/>
</dbReference>
<feature type="binding site" evidence="3">
    <location>
        <position position="278"/>
    </location>
    <ligand>
        <name>Zn(2+)</name>
        <dbReference type="ChEBI" id="CHEBI:29105"/>
    </ligand>
</feature>
<dbReference type="Gene3D" id="3.30.1600.10">
    <property type="entry name" value="SIR2/SIRT2 'Small Domain"/>
    <property type="match status" value="1"/>
</dbReference>
<dbReference type="Proteomes" id="UP001286313">
    <property type="component" value="Unassembled WGS sequence"/>
</dbReference>
<dbReference type="InterPro" id="IPR003000">
    <property type="entry name" value="Sirtuin"/>
</dbReference>
<evidence type="ECO:0000313" key="6">
    <source>
        <dbReference type="Proteomes" id="UP001286313"/>
    </source>
</evidence>
<protein>
    <recommendedName>
        <fullName evidence="4">Deacetylase sirtuin-type domain-containing protein</fullName>
    </recommendedName>
</protein>
<keyword evidence="6" id="KW-1185">Reference proteome</keyword>
<evidence type="ECO:0000259" key="4">
    <source>
        <dbReference type="PROSITE" id="PS50305"/>
    </source>
</evidence>
<evidence type="ECO:0000256" key="2">
    <source>
        <dbReference type="ARBA" id="ARBA00023027"/>
    </source>
</evidence>
<reference evidence="5" key="1">
    <citation type="submission" date="2023-10" db="EMBL/GenBank/DDBJ databases">
        <title>Genome assemblies of two species of porcelain crab, Petrolisthes cinctipes and Petrolisthes manimaculis (Anomura: Porcellanidae).</title>
        <authorList>
            <person name="Angst P."/>
        </authorList>
    </citation>
    <scope>NUCLEOTIDE SEQUENCE</scope>
    <source>
        <strain evidence="5">PB745_01</strain>
        <tissue evidence="5">Gill</tissue>
    </source>
</reference>
<keyword evidence="1" id="KW-0808">Transferase</keyword>
<sequence>MTSGLGQMLLTTLHRNNVQTCHRARIPIHRQITTGRRTNGESNTRVSRIGGRGGGGSGVGISVVGRPYGVSRFSHIGSAVENSIVRRPYSTVENSVVGRTYGVSRFGRRGGGSAVENSIVRRLYGVWSSSSGTGKTTPVLKNVEDLAVFINKERVCNVLVMVGAGISTPSGIPDFRSPGTGLYHNLQKYNLPYPEAIFDINYFMMDPRPFFTLAQDLYPGVNYTPNTTHHFLHLLHLEHKLQMLYTQNIDGLERLAGVPEDKLMEAHGTFARASCTLCGRKHGADLVKRAILEGDVPIICDTPKCKGKVKPDIVFFGENLPSEFWDYHDHLAFTDLLLVMGTSLEVYPFAGVAEAVSKQTPRVLINKSPAGTIGSRPGDLHLTGDIVHNINTLVNALGWTHKLTHIEQRYIKTRDCEE</sequence>